<reference evidence="9" key="1">
    <citation type="journal article" date="2022" name="Int. J. Syst. Evol. Microbiol.">
        <title>Anaeromyxobacter oryzae sp. nov., Anaeromyxobacter diazotrophicus sp. nov. and Anaeromyxobacter paludicola sp. nov., isolated from paddy soils.</title>
        <authorList>
            <person name="Itoh H."/>
            <person name="Xu Z."/>
            <person name="Mise K."/>
            <person name="Masuda Y."/>
            <person name="Ushijima N."/>
            <person name="Hayakawa C."/>
            <person name="Shiratori Y."/>
            <person name="Senoo K."/>
        </authorList>
    </citation>
    <scope>NUCLEOTIDE SEQUENCE [LARGE SCALE GENOMIC DNA]</scope>
    <source>
        <strain evidence="9">Red630</strain>
    </source>
</reference>
<dbReference type="EMBL" id="AP025592">
    <property type="protein sequence ID" value="BDG09015.1"/>
    <property type="molecule type" value="Genomic_DNA"/>
</dbReference>
<dbReference type="InterPro" id="IPR010827">
    <property type="entry name" value="BamA/TamA_POTRA"/>
</dbReference>
<dbReference type="PANTHER" id="PTHR12815:SF18">
    <property type="entry name" value="SORTING AND ASSEMBLY MACHINERY COMPONENT 50 HOMOLOG"/>
    <property type="match status" value="1"/>
</dbReference>
<dbReference type="PROSITE" id="PS51779">
    <property type="entry name" value="POTRA"/>
    <property type="match status" value="2"/>
</dbReference>
<proteinExistence type="predicted"/>
<dbReference type="InterPro" id="IPR000184">
    <property type="entry name" value="Bac_surfAg_D15"/>
</dbReference>
<organism evidence="8 9">
    <name type="scientific">Anaeromyxobacter paludicola</name>
    <dbReference type="NCBI Taxonomy" id="2918171"/>
    <lineage>
        <taxon>Bacteria</taxon>
        <taxon>Pseudomonadati</taxon>
        <taxon>Myxococcota</taxon>
        <taxon>Myxococcia</taxon>
        <taxon>Myxococcales</taxon>
        <taxon>Cystobacterineae</taxon>
        <taxon>Anaeromyxobacteraceae</taxon>
        <taxon>Anaeromyxobacter</taxon>
    </lineage>
</organism>
<keyword evidence="2" id="KW-1134">Transmembrane beta strand</keyword>
<evidence type="ECO:0000256" key="3">
    <source>
        <dbReference type="ARBA" id="ARBA00022692"/>
    </source>
</evidence>
<keyword evidence="6" id="KW-0732">Signal</keyword>
<dbReference type="RefSeq" id="WP_248340594.1">
    <property type="nucleotide sequence ID" value="NZ_AP025592.1"/>
</dbReference>
<evidence type="ECO:0000256" key="4">
    <source>
        <dbReference type="ARBA" id="ARBA00023136"/>
    </source>
</evidence>
<dbReference type="InterPro" id="IPR034746">
    <property type="entry name" value="POTRA"/>
</dbReference>
<evidence type="ECO:0000256" key="5">
    <source>
        <dbReference type="SAM" id="MobiDB-lite"/>
    </source>
</evidence>
<accession>A0ABM7XAY6</accession>
<evidence type="ECO:0000256" key="1">
    <source>
        <dbReference type="ARBA" id="ARBA00004370"/>
    </source>
</evidence>
<dbReference type="Proteomes" id="UP001162734">
    <property type="component" value="Chromosome"/>
</dbReference>
<evidence type="ECO:0000313" key="8">
    <source>
        <dbReference type="EMBL" id="BDG09015.1"/>
    </source>
</evidence>
<sequence length="1019" mass="108838">MTRASLAAGAALLLALAGPAGARPAPPQARAADAVGPATAPARPRVSRVDLIVPPGEDPAALRPLLAVAAGEPLSPRALRRTVQALYGVGRFGNVVVTSAPDPAAPGSVALTVRCLPRRVVAAVRFSGQAPPGFPESRLLRATDLAPGAEFDPARLDRGLRRLEAALGRAGWRQARARAQVEGDARVTVSVEVLARAPTLVAGLALAGVPPEAQRPLLAGLRTHPGAPLDLDALEEDGRAVLARLRAEGRLRARVGAARLHLTADEDGPRADVELPVEPGPRLAFRFPGAAAFGPSELRERLGLDPDEPLDGPAADAAAARLQAFYVSQGHLFARVTAREEAEGAGRALVFHVDEGRRYRVGRVRFLGAAHHAEPWLRERLREWLDEQAPEDQDPVAVSRERLERAAGTPVSRPARAPAAPSEVYDEPSWDRALSQLLDLYHGEGFLDAAVEGARLDADARQGVVDVEIRLLEGARTVVESIAFEGNRAVGLTELARTARLAPGAPLSGEEVAQTRDAILGLYARQGYVYAKVESQEELSADRRTALVRFRVSEGPQVRIANVVVSGNRRTREDVVKGALALKPGDVYDPEAVARSQTSLLRMGAFRSVGLRLGDPDVPEEHKDLAVELSERPWATLAPGVGFSLADGPRAFLEWNQPNLLGRALDFTARGKVNYPLPEFRKNLSSDPAERIEGRGDVGLHYPRVHFLPFAAAARFDAIVERLHRSAYDLARGSFVPGLDVPLSDRITLALSYELELDHMVTRSTTETLTRADLERLRLPEGITTLQSFRPTLTFDFRDNAVHPRHGFLATGTADLAHSISTALLFGAVPASDAANFTSMLKLSGSLTGYLPVGAQSVFALSVRGGRILSLEANSRTIGPKRFFLGGAASMRGYGEDEMLPSDYRSLVASQVAACRAGGGTSCVPATPTSEGGQAFALVKAELRVPLSRSTELGLFSDLGNLWLDPVNADYLDLRVNVGAGLRFLTPIGPAALDVGFNLSPDPLVGERVVAPHFSIGLF</sequence>
<dbReference type="Gene3D" id="2.40.160.50">
    <property type="entry name" value="membrane protein fhac: a member of the omp85/tpsb transporter family"/>
    <property type="match status" value="1"/>
</dbReference>
<dbReference type="Pfam" id="PF01103">
    <property type="entry name" value="Omp85"/>
    <property type="match status" value="1"/>
</dbReference>
<feature type="compositionally biased region" description="Low complexity" evidence="5">
    <location>
        <begin position="410"/>
        <end position="422"/>
    </location>
</feature>
<dbReference type="PANTHER" id="PTHR12815">
    <property type="entry name" value="SORTING AND ASSEMBLY MACHINERY SAMM50 PROTEIN FAMILY MEMBER"/>
    <property type="match status" value="1"/>
</dbReference>
<name>A0ABM7XAY6_9BACT</name>
<gene>
    <name evidence="8" type="ORF">AMPC_21280</name>
</gene>
<dbReference type="Pfam" id="PF07244">
    <property type="entry name" value="POTRA"/>
    <property type="match status" value="4"/>
</dbReference>
<feature type="chain" id="PRO_5047001501" description="POTRA domain-containing protein" evidence="6">
    <location>
        <begin position="23"/>
        <end position="1019"/>
    </location>
</feature>
<dbReference type="InterPro" id="IPR039910">
    <property type="entry name" value="D15-like"/>
</dbReference>
<comment type="subcellular location">
    <subcellularLocation>
        <location evidence="1">Membrane</location>
    </subcellularLocation>
</comment>
<feature type="domain" description="POTRA" evidence="7">
    <location>
        <begin position="558"/>
        <end position="632"/>
    </location>
</feature>
<evidence type="ECO:0000256" key="6">
    <source>
        <dbReference type="SAM" id="SignalP"/>
    </source>
</evidence>
<keyword evidence="3" id="KW-0812">Transmembrane</keyword>
<feature type="domain" description="POTRA" evidence="7">
    <location>
        <begin position="477"/>
        <end position="555"/>
    </location>
</feature>
<keyword evidence="4" id="KW-0472">Membrane</keyword>
<protein>
    <recommendedName>
        <fullName evidence="7">POTRA domain-containing protein</fullName>
    </recommendedName>
</protein>
<evidence type="ECO:0000256" key="2">
    <source>
        <dbReference type="ARBA" id="ARBA00022452"/>
    </source>
</evidence>
<feature type="region of interest" description="Disordered" evidence="5">
    <location>
        <begin position="403"/>
        <end position="424"/>
    </location>
</feature>
<dbReference type="Gene3D" id="3.10.20.310">
    <property type="entry name" value="membrane protein fhac"/>
    <property type="match status" value="4"/>
</dbReference>
<keyword evidence="9" id="KW-1185">Reference proteome</keyword>
<evidence type="ECO:0000259" key="7">
    <source>
        <dbReference type="PROSITE" id="PS51779"/>
    </source>
</evidence>
<feature type="signal peptide" evidence="6">
    <location>
        <begin position="1"/>
        <end position="22"/>
    </location>
</feature>
<evidence type="ECO:0000313" key="9">
    <source>
        <dbReference type="Proteomes" id="UP001162734"/>
    </source>
</evidence>